<sequence>MDQGWSQDELRQIGEQRESWCTVDSNALRIWCRPERKHAQQAFRSDVFSPNRNEQTEPRCTFQVNAPTHRERRHYPEKQGTQLKI</sequence>
<dbReference type="OrthoDB" id="5945439at2759"/>
<dbReference type="RefSeq" id="XP_019642843.1">
    <property type="nucleotide sequence ID" value="XM_019787284.1"/>
</dbReference>
<dbReference type="AlphaFoldDB" id="A0A6P5A0R3"/>
<organism evidence="2 3">
    <name type="scientific">Branchiostoma belcheri</name>
    <name type="common">Amphioxus</name>
    <dbReference type="NCBI Taxonomy" id="7741"/>
    <lineage>
        <taxon>Eukaryota</taxon>
        <taxon>Metazoa</taxon>
        <taxon>Chordata</taxon>
        <taxon>Cephalochordata</taxon>
        <taxon>Leptocardii</taxon>
        <taxon>Amphioxiformes</taxon>
        <taxon>Branchiostomatidae</taxon>
        <taxon>Branchiostoma</taxon>
    </lineage>
</organism>
<gene>
    <name evidence="3" type="primary">LOC109484072</name>
</gene>
<dbReference type="KEGG" id="bbel:109484072"/>
<name>A0A6P5A0R3_BRABE</name>
<evidence type="ECO:0000313" key="3">
    <source>
        <dbReference type="RefSeq" id="XP_019642843.1"/>
    </source>
</evidence>
<accession>A0A6P5A0R3</accession>
<dbReference type="GeneID" id="109484072"/>
<evidence type="ECO:0000313" key="2">
    <source>
        <dbReference type="Proteomes" id="UP000515135"/>
    </source>
</evidence>
<feature type="region of interest" description="Disordered" evidence="1">
    <location>
        <begin position="46"/>
        <end position="85"/>
    </location>
</feature>
<dbReference type="Proteomes" id="UP000515135">
    <property type="component" value="Unplaced"/>
</dbReference>
<protein>
    <submittedName>
        <fullName evidence="3">Protein SPATA45 homolog</fullName>
    </submittedName>
</protein>
<proteinExistence type="predicted"/>
<evidence type="ECO:0000256" key="1">
    <source>
        <dbReference type="SAM" id="MobiDB-lite"/>
    </source>
</evidence>
<keyword evidence="2" id="KW-1185">Reference proteome</keyword>
<reference evidence="3" key="1">
    <citation type="submission" date="2025-08" db="UniProtKB">
        <authorList>
            <consortium name="RefSeq"/>
        </authorList>
    </citation>
    <scope>IDENTIFICATION</scope>
    <source>
        <tissue evidence="3">Gonad</tissue>
    </source>
</reference>